<comment type="caution">
    <text evidence="1">The sequence shown here is derived from an EMBL/GenBank/DDBJ whole genome shotgun (WGS) entry which is preliminary data.</text>
</comment>
<organism evidence="1 2">
    <name type="scientific">Lentinula edodes</name>
    <name type="common">Shiitake mushroom</name>
    <name type="synonym">Lentinus edodes</name>
    <dbReference type="NCBI Taxonomy" id="5353"/>
    <lineage>
        <taxon>Eukaryota</taxon>
        <taxon>Fungi</taxon>
        <taxon>Dikarya</taxon>
        <taxon>Basidiomycota</taxon>
        <taxon>Agaricomycotina</taxon>
        <taxon>Agaricomycetes</taxon>
        <taxon>Agaricomycetidae</taxon>
        <taxon>Agaricales</taxon>
        <taxon>Marasmiineae</taxon>
        <taxon>Omphalotaceae</taxon>
        <taxon>Lentinula</taxon>
    </lineage>
</organism>
<evidence type="ECO:0000313" key="2">
    <source>
        <dbReference type="Proteomes" id="UP000188533"/>
    </source>
</evidence>
<gene>
    <name evidence="1" type="ORF">LENED_004275</name>
</gene>
<keyword evidence="2" id="KW-1185">Reference proteome</keyword>
<dbReference type="Proteomes" id="UP000188533">
    <property type="component" value="Unassembled WGS sequence"/>
</dbReference>
<evidence type="ECO:0000313" key="1">
    <source>
        <dbReference type="EMBL" id="GAW02611.1"/>
    </source>
</evidence>
<accession>A0A1Q3E617</accession>
<reference evidence="1 2" key="1">
    <citation type="submission" date="2016-08" db="EMBL/GenBank/DDBJ databases">
        <authorList>
            <consortium name="Lentinula edodes genome sequencing consortium"/>
            <person name="Sakamoto Y."/>
            <person name="Nakade K."/>
            <person name="Sato S."/>
            <person name="Yoshida Y."/>
            <person name="Miyazaki K."/>
            <person name="Natsume S."/>
            <person name="Konno N."/>
        </authorList>
    </citation>
    <scope>NUCLEOTIDE SEQUENCE [LARGE SCALE GENOMIC DNA]</scope>
    <source>
        <strain evidence="1 2">NBRC 111202</strain>
    </source>
</reference>
<proteinExistence type="predicted"/>
<dbReference type="EMBL" id="BDGU01000102">
    <property type="protein sequence ID" value="GAW02611.1"/>
    <property type="molecule type" value="Genomic_DNA"/>
</dbReference>
<name>A0A1Q3E617_LENED</name>
<dbReference type="AlphaFoldDB" id="A0A1Q3E617"/>
<reference evidence="1 2" key="2">
    <citation type="submission" date="2017-02" db="EMBL/GenBank/DDBJ databases">
        <title>A genome survey and senescence transcriptome analysis in Lentinula edodes.</title>
        <authorList>
            <person name="Sakamoto Y."/>
            <person name="Nakade K."/>
            <person name="Sato S."/>
            <person name="Yoshida Y."/>
            <person name="Miyazaki K."/>
            <person name="Natsume S."/>
            <person name="Konno N."/>
        </authorList>
    </citation>
    <scope>NUCLEOTIDE SEQUENCE [LARGE SCALE GENOMIC DNA]</scope>
    <source>
        <strain evidence="1 2">NBRC 111202</strain>
    </source>
</reference>
<protein>
    <submittedName>
        <fullName evidence="1">Uncharacterized protein</fullName>
    </submittedName>
</protein>
<sequence>MGYSSCLQCLPSLSLSVSVGTIAVWASGAIRDMFDSWYPEMVIPDLNLVVKDNEIAGILFNDFLKEVGRRCEEADIPKTGAV</sequence>